<dbReference type="OrthoDB" id="6185022at2759"/>
<sequence>MVISRQRFVDEVTDGGSLDVCVYEVQDDQSLNIHLNASFPAVGLRQVHKAFDDIFIGIVGNAVFEKYCKEYPEERKKWLESIFQKICSEQEGLKQYIHIELPIVLKEVLHNETGDTFRELLCKSKFSNSLNCTANGKLKISLPVWHQLFDIPVQEIKYYVNQVTEMGGMESINKYHHNWWHNQSDTIQCV</sequence>
<evidence type="ECO:0000313" key="2">
    <source>
        <dbReference type="Proteomes" id="UP000596742"/>
    </source>
</evidence>
<reference evidence="1" key="1">
    <citation type="submission" date="2018-11" db="EMBL/GenBank/DDBJ databases">
        <authorList>
            <person name="Alioto T."/>
            <person name="Alioto T."/>
        </authorList>
    </citation>
    <scope>NUCLEOTIDE SEQUENCE</scope>
</reference>
<dbReference type="EMBL" id="UYJE01003924">
    <property type="protein sequence ID" value="VDI23427.1"/>
    <property type="molecule type" value="Genomic_DNA"/>
</dbReference>
<gene>
    <name evidence="1" type="ORF">MGAL_10B083758</name>
</gene>
<dbReference type="Proteomes" id="UP000596742">
    <property type="component" value="Unassembled WGS sequence"/>
</dbReference>
<protein>
    <submittedName>
        <fullName evidence="1">Uncharacterized protein</fullName>
    </submittedName>
</protein>
<proteinExistence type="predicted"/>
<evidence type="ECO:0000313" key="1">
    <source>
        <dbReference type="EMBL" id="VDI23427.1"/>
    </source>
</evidence>
<name>A0A8B6DTC6_MYTGA</name>
<keyword evidence="2" id="KW-1185">Reference proteome</keyword>
<dbReference type="AlphaFoldDB" id="A0A8B6DTC6"/>
<organism evidence="1 2">
    <name type="scientific">Mytilus galloprovincialis</name>
    <name type="common">Mediterranean mussel</name>
    <dbReference type="NCBI Taxonomy" id="29158"/>
    <lineage>
        <taxon>Eukaryota</taxon>
        <taxon>Metazoa</taxon>
        <taxon>Spiralia</taxon>
        <taxon>Lophotrochozoa</taxon>
        <taxon>Mollusca</taxon>
        <taxon>Bivalvia</taxon>
        <taxon>Autobranchia</taxon>
        <taxon>Pteriomorphia</taxon>
        <taxon>Mytilida</taxon>
        <taxon>Mytiloidea</taxon>
        <taxon>Mytilidae</taxon>
        <taxon>Mytilinae</taxon>
        <taxon>Mytilus</taxon>
    </lineage>
</organism>
<accession>A0A8B6DTC6</accession>
<comment type="caution">
    <text evidence="1">The sequence shown here is derived from an EMBL/GenBank/DDBJ whole genome shotgun (WGS) entry which is preliminary data.</text>
</comment>